<gene>
    <name evidence="6" type="ORF">MGG_05628</name>
</gene>
<sequence length="352" mass="38151">MLSLLSTQLAGLELLQDGLSAVDFYDAVPCGLGDTCQSISQSQGVTTAWLLCNNGLPAFCADFPTSSSLCIQNRYALYTVKADDTCLSIASSRSLAQVQLTTWNPILGNLCRSVNNSIGDPICMSPPGEPDYIVPPYPNTTTNCALYHFVVAGEYYNKLVGKYSISLPDFMFLNPHVNAGCTNLWKDTSYCVKAIGSIDEYLGHPDYVSRTTYATVPYGSLARNPSLPGNSISCAPQPGYRYCMAQWDGASFTKSPKPIETPTLLPIRVRNSTVGDQCQGLWSGYRYCISITENPDNGEDPSPATSLTASISICGFSYRIVNLNIQCPKPKPDTAGSNAKRESRQSAINDTR</sequence>
<dbReference type="GeneID" id="2676208"/>
<dbReference type="InterPro" id="IPR036779">
    <property type="entry name" value="LysM_dom_sf"/>
</dbReference>
<keyword evidence="1" id="KW-0147">Chitin-binding</keyword>
<dbReference type="OMA" id="CINFWPQ"/>
<reference key="2">
    <citation type="submission" date="2011-05" db="EMBL/GenBank/DDBJ databases">
        <title>The Genome Sequence of Magnaporthe oryzae 70-15.</title>
        <authorList>
            <consortium name="The Broad Institute Genome Sequencing Platform"/>
            <person name="Ma L.-J."/>
            <person name="Dead R."/>
            <person name="Young S.K."/>
            <person name="Zeng Q."/>
            <person name="Gargeya S."/>
            <person name="Fitzgerald M."/>
            <person name="Haas B."/>
            <person name="Abouelleil A."/>
            <person name="Alvarado L."/>
            <person name="Arachchi H.M."/>
            <person name="Berlin A."/>
            <person name="Brown A."/>
            <person name="Chapman S.B."/>
            <person name="Chen Z."/>
            <person name="Dunbar C."/>
            <person name="Freedman E."/>
            <person name="Gearin G."/>
            <person name="Gellesch M."/>
            <person name="Goldberg J."/>
            <person name="Griggs A."/>
            <person name="Gujja S."/>
            <person name="Heiman D."/>
            <person name="Howarth C."/>
            <person name="Larson L."/>
            <person name="Lui A."/>
            <person name="MacDonald P.J.P."/>
            <person name="Mehta T."/>
            <person name="Montmayeur A."/>
            <person name="Murphy C."/>
            <person name="Neiman D."/>
            <person name="Pearson M."/>
            <person name="Priest M."/>
            <person name="Roberts A."/>
            <person name="Saif S."/>
            <person name="Shea T."/>
            <person name="Shenoy N."/>
            <person name="Sisk P."/>
            <person name="Stolte C."/>
            <person name="Sykes S."/>
            <person name="Yandava C."/>
            <person name="Wortman J."/>
            <person name="Nusbaum C."/>
            <person name="Birren B."/>
        </authorList>
    </citation>
    <scope>NUCLEOTIDE SEQUENCE</scope>
    <source>
        <strain>70-15</strain>
    </source>
</reference>
<dbReference type="InParanoid" id="G4MNJ8"/>
<dbReference type="InterPro" id="IPR018392">
    <property type="entry name" value="LysM"/>
</dbReference>
<reference evidence="6 7" key="1">
    <citation type="journal article" date="2005" name="Nature">
        <title>The genome sequence of the rice blast fungus Magnaporthe grisea.</title>
        <authorList>
            <person name="Dean R.A."/>
            <person name="Talbot N.J."/>
            <person name="Ebbole D.J."/>
            <person name="Farman M.L."/>
            <person name="Mitchell T.K."/>
            <person name="Orbach M.J."/>
            <person name="Thon M."/>
            <person name="Kulkarni R."/>
            <person name="Xu J.R."/>
            <person name="Pan H."/>
            <person name="Read N.D."/>
            <person name="Lee Y.H."/>
            <person name="Carbone I."/>
            <person name="Brown D."/>
            <person name="Oh Y.Y."/>
            <person name="Donofrio N."/>
            <person name="Jeong J.S."/>
            <person name="Soanes D.M."/>
            <person name="Djonovic S."/>
            <person name="Kolomiets E."/>
            <person name="Rehmeyer C."/>
            <person name="Li W."/>
            <person name="Harding M."/>
            <person name="Kim S."/>
            <person name="Lebrun M.H."/>
            <person name="Bohnert H."/>
            <person name="Coughlan S."/>
            <person name="Butler J."/>
            <person name="Calvo S."/>
            <person name="Ma L.J."/>
            <person name="Nicol R."/>
            <person name="Purcell S."/>
            <person name="Nusbaum C."/>
            <person name="Galagan J.E."/>
            <person name="Birren B.W."/>
        </authorList>
    </citation>
    <scope>NUCLEOTIDE SEQUENCE [LARGE SCALE GENOMIC DNA]</scope>
    <source>
        <strain evidence="7">70-15 / ATCC MYA-4617 / FGSC 8958</strain>
    </source>
</reference>
<evidence type="ECO:0000313" key="7">
    <source>
        <dbReference type="Proteomes" id="UP000009058"/>
    </source>
</evidence>
<name>G4MNJ8_PYRO7</name>
<feature type="domain" description="LysM" evidence="5">
    <location>
        <begin position="146"/>
        <end position="192"/>
    </location>
</feature>
<dbReference type="PANTHER" id="PTHR34997">
    <property type="entry name" value="AM15"/>
    <property type="match status" value="1"/>
</dbReference>
<dbReference type="Proteomes" id="UP000009058">
    <property type="component" value="Chromosome 1"/>
</dbReference>
<keyword evidence="7" id="KW-1185">Reference proteome</keyword>
<evidence type="ECO:0000313" key="6">
    <source>
        <dbReference type="EMBL" id="EHA57904.1"/>
    </source>
</evidence>
<dbReference type="KEGG" id="mgr:MGG_05628"/>
<dbReference type="GO" id="GO:0008061">
    <property type="term" value="F:chitin binding"/>
    <property type="evidence" value="ECO:0007669"/>
    <property type="project" value="UniProtKB-KW"/>
</dbReference>
<dbReference type="CDD" id="cd00118">
    <property type="entry name" value="LysM"/>
    <property type="match status" value="1"/>
</dbReference>
<dbReference type="InterPro" id="IPR052210">
    <property type="entry name" value="LysM1-like"/>
</dbReference>
<protein>
    <recommendedName>
        <fullName evidence="5">LysM domain-containing protein</fullName>
    </recommendedName>
</protein>
<evidence type="ECO:0000256" key="3">
    <source>
        <dbReference type="ARBA" id="ARBA00044955"/>
    </source>
</evidence>
<dbReference type="HOGENOM" id="CLU_787716_0_0_1"/>
<evidence type="ECO:0000256" key="4">
    <source>
        <dbReference type="SAM" id="MobiDB-lite"/>
    </source>
</evidence>
<dbReference type="VEuPathDB" id="FungiDB:MGG_05628"/>
<evidence type="ECO:0000259" key="5">
    <source>
        <dbReference type="PROSITE" id="PS51782"/>
    </source>
</evidence>
<organism evidence="6 7">
    <name type="scientific">Pyricularia oryzae (strain 70-15 / ATCC MYA-4617 / FGSC 8958)</name>
    <name type="common">Rice blast fungus</name>
    <name type="synonym">Magnaporthe oryzae</name>
    <dbReference type="NCBI Taxonomy" id="242507"/>
    <lineage>
        <taxon>Eukaryota</taxon>
        <taxon>Fungi</taxon>
        <taxon>Dikarya</taxon>
        <taxon>Ascomycota</taxon>
        <taxon>Pezizomycotina</taxon>
        <taxon>Sordariomycetes</taxon>
        <taxon>Sordariomycetidae</taxon>
        <taxon>Magnaporthales</taxon>
        <taxon>Pyriculariaceae</taxon>
        <taxon>Pyricularia</taxon>
    </lineage>
</organism>
<dbReference type="PANTHER" id="PTHR34997:SF21">
    <property type="entry name" value="LYSM DOMAIN-CONTAINING PROTEIN"/>
    <property type="match status" value="1"/>
</dbReference>
<comment type="similarity">
    <text evidence="3">Belongs to the secreted LysM effector family.</text>
</comment>
<dbReference type="PROSITE" id="PS51782">
    <property type="entry name" value="LYSM"/>
    <property type="match status" value="1"/>
</dbReference>
<keyword evidence="2" id="KW-0843">Virulence</keyword>
<dbReference type="Pfam" id="PF01476">
    <property type="entry name" value="LysM"/>
    <property type="match status" value="2"/>
</dbReference>
<dbReference type="Gene3D" id="3.10.350.10">
    <property type="entry name" value="LysM domain"/>
    <property type="match status" value="2"/>
</dbReference>
<dbReference type="AlphaFoldDB" id="G4MNJ8"/>
<feature type="region of interest" description="Disordered" evidence="4">
    <location>
        <begin position="329"/>
        <end position="352"/>
    </location>
</feature>
<dbReference type="eggNOG" id="KOG2806">
    <property type="taxonomic scope" value="Eukaryota"/>
</dbReference>
<evidence type="ECO:0000256" key="2">
    <source>
        <dbReference type="ARBA" id="ARBA00023026"/>
    </source>
</evidence>
<accession>G4MNJ8</accession>
<evidence type="ECO:0000256" key="1">
    <source>
        <dbReference type="ARBA" id="ARBA00022669"/>
    </source>
</evidence>
<dbReference type="OrthoDB" id="5985073at2759"/>
<dbReference type="SUPFAM" id="SSF54106">
    <property type="entry name" value="LysM domain"/>
    <property type="match status" value="1"/>
</dbReference>
<dbReference type="EMBL" id="CM001231">
    <property type="protein sequence ID" value="EHA57904.1"/>
    <property type="molecule type" value="Genomic_DNA"/>
</dbReference>
<proteinExistence type="inferred from homology"/>
<dbReference type="STRING" id="242507.G4MNJ8"/>
<dbReference type="RefSeq" id="XP_003710516.1">
    <property type="nucleotide sequence ID" value="XM_003710468.1"/>
</dbReference>